<dbReference type="AlphaFoldDB" id="A0A7K4VA74"/>
<feature type="compositionally biased region" description="Polar residues" evidence="10">
    <location>
        <begin position="207"/>
        <end position="227"/>
    </location>
</feature>
<dbReference type="SUPFAM" id="SSF57196">
    <property type="entry name" value="EGF/Laminin"/>
    <property type="match status" value="1"/>
</dbReference>
<feature type="region of interest" description="Disordered" evidence="10">
    <location>
        <begin position="337"/>
        <end position="408"/>
    </location>
</feature>
<feature type="transmembrane region" description="Helical" evidence="11">
    <location>
        <begin position="698"/>
        <end position="723"/>
    </location>
</feature>
<dbReference type="GO" id="GO:0005886">
    <property type="term" value="C:plasma membrane"/>
    <property type="evidence" value="ECO:0007669"/>
    <property type="project" value="UniProtKB-SubCell"/>
</dbReference>
<feature type="domain" description="EGF-like" evidence="12">
    <location>
        <begin position="478"/>
        <end position="516"/>
    </location>
</feature>
<comment type="caution">
    <text evidence="9">Lacks conserved residue(s) required for the propagation of feature annotation.</text>
</comment>
<accession>A0A7K4VA74</accession>
<evidence type="ECO:0000256" key="3">
    <source>
        <dbReference type="ARBA" id="ARBA00022536"/>
    </source>
</evidence>
<evidence type="ECO:0000256" key="1">
    <source>
        <dbReference type="ARBA" id="ARBA00004236"/>
    </source>
</evidence>
<keyword evidence="2" id="KW-1003">Cell membrane</keyword>
<dbReference type="PANTHER" id="PTHR24037">
    <property type="entry name" value="HEART DEVELOPMENT PROTEIN WITH EGF-LIKE DOMAINS 1"/>
    <property type="match status" value="1"/>
</dbReference>
<reference evidence="13 14" key="1">
    <citation type="submission" date="2019-09" db="EMBL/GenBank/DDBJ databases">
        <title>Bird 10,000 Genomes (B10K) Project - Family phase.</title>
        <authorList>
            <person name="Zhang G."/>
        </authorList>
    </citation>
    <scope>NUCLEOTIDE SEQUENCE [LARGE SCALE GENOMIC DNA]</scope>
    <source>
        <strain evidence="13">B10K-DU-015-11</strain>
        <tissue evidence="13">Mixed tissue sample</tissue>
    </source>
</reference>
<keyword evidence="11" id="KW-1133">Transmembrane helix</keyword>
<evidence type="ECO:0000256" key="11">
    <source>
        <dbReference type="SAM" id="Phobius"/>
    </source>
</evidence>
<dbReference type="SMART" id="SM00181">
    <property type="entry name" value="EGF"/>
    <property type="match status" value="2"/>
</dbReference>
<feature type="compositionally biased region" description="Polar residues" evidence="10">
    <location>
        <begin position="362"/>
        <end position="376"/>
    </location>
</feature>
<evidence type="ECO:0000256" key="9">
    <source>
        <dbReference type="PROSITE-ProRule" id="PRU00076"/>
    </source>
</evidence>
<keyword evidence="7" id="KW-1015">Disulfide bond</keyword>
<dbReference type="Gene3D" id="2.10.25.10">
    <property type="entry name" value="Laminin"/>
    <property type="match status" value="1"/>
</dbReference>
<comment type="subcellular location">
    <subcellularLocation>
        <location evidence="1">Cell membrane</location>
    </subcellularLocation>
</comment>
<evidence type="ECO:0000259" key="12">
    <source>
        <dbReference type="PROSITE" id="PS50026"/>
    </source>
</evidence>
<evidence type="ECO:0000313" key="13">
    <source>
        <dbReference type="EMBL" id="NWR19452.1"/>
    </source>
</evidence>
<evidence type="ECO:0000313" key="14">
    <source>
        <dbReference type="Proteomes" id="UP000580681"/>
    </source>
</evidence>
<evidence type="ECO:0000256" key="8">
    <source>
        <dbReference type="ARBA" id="ARBA00023180"/>
    </source>
</evidence>
<dbReference type="PROSITE" id="PS01186">
    <property type="entry name" value="EGF_2"/>
    <property type="match status" value="1"/>
</dbReference>
<evidence type="ECO:0000256" key="6">
    <source>
        <dbReference type="ARBA" id="ARBA00023136"/>
    </source>
</evidence>
<dbReference type="PANTHER" id="PTHR24037:SF3">
    <property type="entry name" value="PROTEIN HEG HOMOLOG 1"/>
    <property type="match status" value="1"/>
</dbReference>
<feature type="compositionally biased region" description="Polar residues" evidence="10">
    <location>
        <begin position="58"/>
        <end position="78"/>
    </location>
</feature>
<evidence type="ECO:0000256" key="2">
    <source>
        <dbReference type="ARBA" id="ARBA00022475"/>
    </source>
</evidence>
<dbReference type="Proteomes" id="UP000580681">
    <property type="component" value="Unassembled WGS sequence"/>
</dbReference>
<dbReference type="InterPro" id="IPR000742">
    <property type="entry name" value="EGF"/>
</dbReference>
<gene>
    <name evidence="13" type="primary">Heg1</name>
    <name evidence="13" type="ORF">EMBFUC_R11788</name>
</gene>
<sequence>SDAEKRTLFSHTDGTYISTTYTRGGERTLLSISNSSTSADSSESSTFFSEISSHFDASQSSVAHDRQTNASNSSSFVEPSTEPLLVHPSKPSTSASTGSIENTTLFNTASELLTTDRSSLSSSAFPASSSLSSVQHVLSSTPPPTHLFTWSESPEPRLPSVMAFSPPLQVLPSSLPTSSLPSPSYSLASLSVFSSPSSISQSRESDQASTTVATVRQVPSTAATARSSPRETNKPSVTHQPQKSTTFTPSRSLLPTEPMELLGGRVVSVSAPVTVTETASPRDATTKGDSFGKATPLLTPASVAPQAGPTDAPLGPSAGATNQGSIVPTVAVTTVKPPVLTTPSSRPPTPGEASTMRDHRTQTPTATKHSYTTGKSTEGMGPTTAKPGKATEENIPVTSPSAAPPTIKTTGSVATTLAATKPTTAPLPSSTVRLRTSPPATGNVCNGSHQWWGQEQAGRNAWYNLICCFVGFFFTFIEVDKCLSNPCPALATCNSTHGSYICQCPLGYELEKGKCNLVRIFIGQVPLKLNITHGKYTELFHIEREILEVLNASLSGLPGYHHSTVKASREANFVHVSVQSTFSLASNVTFFDVISSVKSYIRTCKSPTEACQFISSLKSLHRAGSLCRQKDPECDKETSECTDFDGVALCQCKSGYFKYNKMDHSCRACEDGYKLENETCVSCPFGLGGFNCGNPYQLITVVIAAAGGGLLLIMGIALIVTCCRKNKNDISKLIFKSGDFQMSPYAEYPKNPRAQEWGRETIEMQENGSTKNLLQMTDVYYSPTGLRNPELERNGLFPPYTGLPGSRHSCIYPGQYNPSFISDETRRRDYF</sequence>
<dbReference type="PROSITE" id="PS50026">
    <property type="entry name" value="EGF_3"/>
    <property type="match status" value="1"/>
</dbReference>
<feature type="non-terminal residue" evidence="13">
    <location>
        <position position="1"/>
    </location>
</feature>
<feature type="region of interest" description="Disordered" evidence="10">
    <location>
        <begin position="197"/>
        <end position="256"/>
    </location>
</feature>
<dbReference type="GO" id="GO:0005509">
    <property type="term" value="F:calcium ion binding"/>
    <property type="evidence" value="ECO:0007669"/>
    <property type="project" value="InterPro"/>
</dbReference>
<dbReference type="GO" id="GO:0007507">
    <property type="term" value="P:heart development"/>
    <property type="evidence" value="ECO:0007669"/>
    <property type="project" value="TreeGrafter"/>
</dbReference>
<organism evidence="13 14">
    <name type="scientific">Emberiza fucata</name>
    <dbReference type="NCBI Taxonomy" id="337179"/>
    <lineage>
        <taxon>Eukaryota</taxon>
        <taxon>Metazoa</taxon>
        <taxon>Chordata</taxon>
        <taxon>Craniata</taxon>
        <taxon>Vertebrata</taxon>
        <taxon>Euteleostomi</taxon>
        <taxon>Archelosauria</taxon>
        <taxon>Archosauria</taxon>
        <taxon>Dinosauria</taxon>
        <taxon>Saurischia</taxon>
        <taxon>Theropoda</taxon>
        <taxon>Coelurosauria</taxon>
        <taxon>Aves</taxon>
        <taxon>Neognathae</taxon>
        <taxon>Neoaves</taxon>
        <taxon>Telluraves</taxon>
        <taxon>Australaves</taxon>
        <taxon>Passeriformes</taxon>
        <taxon>Passeroidea</taxon>
        <taxon>Fringillidae</taxon>
        <taxon>Emberizinae</taxon>
        <taxon>Emberizini</taxon>
        <taxon>Emberiza</taxon>
    </lineage>
</organism>
<proteinExistence type="predicted"/>
<dbReference type="EMBL" id="VYZJ01000376">
    <property type="protein sequence ID" value="NWR19452.1"/>
    <property type="molecule type" value="Genomic_DNA"/>
</dbReference>
<keyword evidence="14" id="KW-1185">Reference proteome</keyword>
<keyword evidence="5" id="KW-0677">Repeat</keyword>
<feature type="non-terminal residue" evidence="13">
    <location>
        <position position="831"/>
    </location>
</feature>
<dbReference type="InterPro" id="IPR001881">
    <property type="entry name" value="EGF-like_Ca-bd_dom"/>
</dbReference>
<comment type="caution">
    <text evidence="13">The sequence shown here is derived from an EMBL/GenBank/DDBJ whole genome shotgun (WGS) entry which is preliminary data.</text>
</comment>
<evidence type="ECO:0000256" key="5">
    <source>
        <dbReference type="ARBA" id="ARBA00022737"/>
    </source>
</evidence>
<keyword evidence="11" id="KW-0812">Transmembrane</keyword>
<feature type="compositionally biased region" description="Polar residues" evidence="10">
    <location>
        <begin position="90"/>
        <end position="101"/>
    </location>
</feature>
<keyword evidence="4" id="KW-0732">Signal</keyword>
<feature type="region of interest" description="Disordered" evidence="10">
    <location>
        <begin position="58"/>
        <end position="101"/>
    </location>
</feature>
<protein>
    <submittedName>
        <fullName evidence="13">HEG1 protein</fullName>
    </submittedName>
</protein>
<evidence type="ECO:0000256" key="10">
    <source>
        <dbReference type="SAM" id="MobiDB-lite"/>
    </source>
</evidence>
<feature type="compositionally biased region" description="Polar residues" evidence="10">
    <location>
        <begin position="396"/>
        <end position="408"/>
    </location>
</feature>
<feature type="compositionally biased region" description="Polar residues" evidence="10">
    <location>
        <begin position="234"/>
        <end position="253"/>
    </location>
</feature>
<evidence type="ECO:0000256" key="4">
    <source>
        <dbReference type="ARBA" id="ARBA00022729"/>
    </source>
</evidence>
<keyword evidence="8" id="KW-0325">Glycoprotein</keyword>
<dbReference type="CDD" id="cd00054">
    <property type="entry name" value="EGF_CA"/>
    <property type="match status" value="1"/>
</dbReference>
<feature type="region of interest" description="Disordered" evidence="10">
    <location>
        <begin position="273"/>
        <end position="318"/>
    </location>
</feature>
<name>A0A7K4VA74_9EMBE</name>
<keyword evidence="6 11" id="KW-0472">Membrane</keyword>
<dbReference type="SMART" id="SM00179">
    <property type="entry name" value="EGF_CA"/>
    <property type="match status" value="1"/>
</dbReference>
<evidence type="ECO:0000256" key="7">
    <source>
        <dbReference type="ARBA" id="ARBA00023157"/>
    </source>
</evidence>
<keyword evidence="3 9" id="KW-0245">EGF-like domain</keyword>